<reference evidence="1 2" key="1">
    <citation type="submission" date="2023-02" db="EMBL/GenBank/DDBJ databases">
        <title>LHISI_Scaffold_Assembly.</title>
        <authorList>
            <person name="Stuart O.P."/>
            <person name="Cleave R."/>
            <person name="Magrath M.J.L."/>
            <person name="Mikheyev A.S."/>
        </authorList>
    </citation>
    <scope>NUCLEOTIDE SEQUENCE [LARGE SCALE GENOMIC DNA]</scope>
    <source>
        <strain evidence="1">Daus_M_001</strain>
        <tissue evidence="1">Leg muscle</tissue>
    </source>
</reference>
<evidence type="ECO:0000313" key="1">
    <source>
        <dbReference type="EMBL" id="KAJ8879158.1"/>
    </source>
</evidence>
<comment type="caution">
    <text evidence="1">The sequence shown here is derived from an EMBL/GenBank/DDBJ whole genome shotgun (WGS) entry which is preliminary data.</text>
</comment>
<gene>
    <name evidence="1" type="ORF">PR048_019764</name>
</gene>
<keyword evidence="2" id="KW-1185">Reference proteome</keyword>
<evidence type="ECO:0008006" key="3">
    <source>
        <dbReference type="Google" id="ProtNLM"/>
    </source>
</evidence>
<sequence>MEHFIKHTRVSKERPVLLLLDNHQSSLNLAVLYLVKEDEVVLLTFPPHTSHKFVFGQFKKFVSSSSDAWLKSNSGKKVTIYDIPSLVRQALPNTVTPKNITSGFSVTRIWLFNKDIFINEDFFTCISHQDLVFRHLYHKNVCLRITPVLKQIKPFPKAGSCKLTRKRNVRVSAILTDTPVKSALGAEAKEREKTARLKLSLKFEDCQKRLWFLVYLKTMNNRNFVLSALNHMNCLKHSGVRIGPMTIVQSLISFTYARTVMVMMSSHCAQVHMIDEAPPCRHEEWNSVLRLDFFPPLHSATAKAFRQRAVSHFRIINTAQRPHRKLIFEEAAEVSCSQNLPEACFVTSDVIPRLRRPVEIRVYHHILHQETPFIQESLCNRLLLPPVVRLFSSENRTSFWLVDLLMMTIIMMMDDNDGCDDDAVGNGCAIGGRTKT</sequence>
<dbReference type="EMBL" id="JARBHB010000007">
    <property type="protein sequence ID" value="KAJ8879158.1"/>
    <property type="molecule type" value="Genomic_DNA"/>
</dbReference>
<organism evidence="1 2">
    <name type="scientific">Dryococelus australis</name>
    <dbReference type="NCBI Taxonomy" id="614101"/>
    <lineage>
        <taxon>Eukaryota</taxon>
        <taxon>Metazoa</taxon>
        <taxon>Ecdysozoa</taxon>
        <taxon>Arthropoda</taxon>
        <taxon>Hexapoda</taxon>
        <taxon>Insecta</taxon>
        <taxon>Pterygota</taxon>
        <taxon>Neoptera</taxon>
        <taxon>Polyneoptera</taxon>
        <taxon>Phasmatodea</taxon>
        <taxon>Verophasmatodea</taxon>
        <taxon>Anareolatae</taxon>
        <taxon>Phasmatidae</taxon>
        <taxon>Eurycanthinae</taxon>
        <taxon>Dryococelus</taxon>
    </lineage>
</organism>
<proteinExistence type="predicted"/>
<name>A0ABQ9H4Q3_9NEOP</name>
<protein>
    <recommendedName>
        <fullName evidence="3">Transposase</fullName>
    </recommendedName>
</protein>
<evidence type="ECO:0000313" key="2">
    <source>
        <dbReference type="Proteomes" id="UP001159363"/>
    </source>
</evidence>
<dbReference type="Proteomes" id="UP001159363">
    <property type="component" value="Chromosome 6"/>
</dbReference>
<accession>A0ABQ9H4Q3</accession>